<name>A0A3M7RLG8_BRAPC</name>
<reference evidence="2 3" key="1">
    <citation type="journal article" date="2018" name="Sci. Rep.">
        <title>Genomic signatures of local adaptation to the degree of environmental predictability in rotifers.</title>
        <authorList>
            <person name="Franch-Gras L."/>
            <person name="Hahn C."/>
            <person name="Garcia-Roger E.M."/>
            <person name="Carmona M.J."/>
            <person name="Serra M."/>
            <person name="Gomez A."/>
        </authorList>
    </citation>
    <scope>NUCLEOTIDE SEQUENCE [LARGE SCALE GENOMIC DNA]</scope>
    <source>
        <strain evidence="2">HYR1</strain>
    </source>
</reference>
<keyword evidence="1" id="KW-0175">Coiled coil</keyword>
<dbReference type="OrthoDB" id="10041572at2759"/>
<feature type="coiled-coil region" evidence="1">
    <location>
        <begin position="150"/>
        <end position="177"/>
    </location>
</feature>
<evidence type="ECO:0000313" key="2">
    <source>
        <dbReference type="EMBL" id="RNA24237.1"/>
    </source>
</evidence>
<dbReference type="Proteomes" id="UP000276133">
    <property type="component" value="Unassembled WGS sequence"/>
</dbReference>
<gene>
    <name evidence="2" type="ORF">BpHYR1_038604</name>
</gene>
<comment type="caution">
    <text evidence="2">The sequence shown here is derived from an EMBL/GenBank/DDBJ whole genome shotgun (WGS) entry which is preliminary data.</text>
</comment>
<proteinExistence type="predicted"/>
<evidence type="ECO:0000313" key="3">
    <source>
        <dbReference type="Proteomes" id="UP000276133"/>
    </source>
</evidence>
<evidence type="ECO:0000256" key="1">
    <source>
        <dbReference type="SAM" id="Coils"/>
    </source>
</evidence>
<accession>A0A3M7RLG8</accession>
<protein>
    <submittedName>
        <fullName evidence="2">Uncharacterized protein</fullName>
    </submittedName>
</protein>
<dbReference type="AlphaFoldDB" id="A0A3M7RLG8"/>
<keyword evidence="3" id="KW-1185">Reference proteome</keyword>
<feature type="non-terminal residue" evidence="2">
    <location>
        <position position="1"/>
    </location>
</feature>
<organism evidence="2 3">
    <name type="scientific">Brachionus plicatilis</name>
    <name type="common">Marine rotifer</name>
    <name type="synonym">Brachionus muelleri</name>
    <dbReference type="NCBI Taxonomy" id="10195"/>
    <lineage>
        <taxon>Eukaryota</taxon>
        <taxon>Metazoa</taxon>
        <taxon>Spiralia</taxon>
        <taxon>Gnathifera</taxon>
        <taxon>Rotifera</taxon>
        <taxon>Eurotatoria</taxon>
        <taxon>Monogononta</taxon>
        <taxon>Pseudotrocha</taxon>
        <taxon>Ploima</taxon>
        <taxon>Brachionidae</taxon>
        <taxon>Brachionus</taxon>
    </lineage>
</organism>
<sequence length="266" mass="30312">KAFTCQIKDIIENRNKIGEKLRENFENIENISNKFVKDGMDEDDAVANATFLVFKRGITSANLLRIHNLNSIVGAGSGIKFAKNSGGQFWRSMRVQSLAMRKVLSSLGVNVSRKAAMGFIRSGTVVLSTVFVYFDVNSLIECWKSKHPNMAQVEEIIKKFKEELDNLKELNKWLIESSIDPCDDVKTYLDSKEESNENTGFDFDKFYFLCPQSSLTLTFLTNSRKCLTTQPCYSKRACGDGLLGSHLCNRDETEVQDEYERLYRLM</sequence>
<dbReference type="EMBL" id="REGN01003152">
    <property type="protein sequence ID" value="RNA24237.1"/>
    <property type="molecule type" value="Genomic_DNA"/>
</dbReference>